<feature type="region of interest" description="Disordered" evidence="1">
    <location>
        <begin position="40"/>
        <end position="65"/>
    </location>
</feature>
<dbReference type="RefSeq" id="XP_009547032.1">
    <property type="nucleotide sequence ID" value="XM_009548737.1"/>
</dbReference>
<dbReference type="HOGENOM" id="CLU_2133823_0_0_1"/>
<dbReference type="EMBL" id="KI925459">
    <property type="protein sequence ID" value="ETW80257.1"/>
    <property type="molecule type" value="Genomic_DNA"/>
</dbReference>
<dbReference type="GeneID" id="20673465"/>
<dbReference type="KEGG" id="hir:HETIRDRAFT_418295"/>
<evidence type="ECO:0000313" key="3">
    <source>
        <dbReference type="Proteomes" id="UP000030671"/>
    </source>
</evidence>
<dbReference type="Proteomes" id="UP000030671">
    <property type="component" value="Unassembled WGS sequence"/>
</dbReference>
<sequence length="113" mass="12488">MAEMTQRSCSSCTSLWQCSRSLRSRRPRSNRNSGACRLVGSESSVASNTSVATLSPSGGPATRPSACRLRTQRYLHGERTLLFPGVVQGYCFAMNIDVHGYLQRSLFCLRHES</sequence>
<name>W4K358_HETIT</name>
<keyword evidence="3" id="KW-1185">Reference proteome</keyword>
<organism evidence="2 3">
    <name type="scientific">Heterobasidion irregulare (strain TC 32-1)</name>
    <dbReference type="NCBI Taxonomy" id="747525"/>
    <lineage>
        <taxon>Eukaryota</taxon>
        <taxon>Fungi</taxon>
        <taxon>Dikarya</taxon>
        <taxon>Basidiomycota</taxon>
        <taxon>Agaricomycotina</taxon>
        <taxon>Agaricomycetes</taxon>
        <taxon>Russulales</taxon>
        <taxon>Bondarzewiaceae</taxon>
        <taxon>Heterobasidion</taxon>
        <taxon>Heterobasidion annosum species complex</taxon>
    </lineage>
</organism>
<evidence type="ECO:0000256" key="1">
    <source>
        <dbReference type="SAM" id="MobiDB-lite"/>
    </source>
</evidence>
<dbReference type="InParanoid" id="W4K358"/>
<evidence type="ECO:0000313" key="2">
    <source>
        <dbReference type="EMBL" id="ETW80257.1"/>
    </source>
</evidence>
<accession>W4K358</accession>
<gene>
    <name evidence="2" type="ORF">HETIRDRAFT_418295</name>
</gene>
<dbReference type="AlphaFoldDB" id="W4K358"/>
<proteinExistence type="predicted"/>
<protein>
    <submittedName>
        <fullName evidence="2">Uncharacterized protein</fullName>
    </submittedName>
</protein>
<feature type="compositionally biased region" description="Polar residues" evidence="1">
    <location>
        <begin position="41"/>
        <end position="56"/>
    </location>
</feature>
<reference evidence="2 3" key="1">
    <citation type="journal article" date="2012" name="New Phytol.">
        <title>Insight into trade-off between wood decay and parasitism from the genome of a fungal forest pathogen.</title>
        <authorList>
            <person name="Olson A."/>
            <person name="Aerts A."/>
            <person name="Asiegbu F."/>
            <person name="Belbahri L."/>
            <person name="Bouzid O."/>
            <person name="Broberg A."/>
            <person name="Canback B."/>
            <person name="Coutinho P.M."/>
            <person name="Cullen D."/>
            <person name="Dalman K."/>
            <person name="Deflorio G."/>
            <person name="van Diepen L.T."/>
            <person name="Dunand C."/>
            <person name="Duplessis S."/>
            <person name="Durling M."/>
            <person name="Gonthier P."/>
            <person name="Grimwood J."/>
            <person name="Fossdal C.G."/>
            <person name="Hansson D."/>
            <person name="Henrissat B."/>
            <person name="Hietala A."/>
            <person name="Himmelstrand K."/>
            <person name="Hoffmeister D."/>
            <person name="Hogberg N."/>
            <person name="James T.Y."/>
            <person name="Karlsson M."/>
            <person name="Kohler A."/>
            <person name="Kues U."/>
            <person name="Lee Y.H."/>
            <person name="Lin Y.C."/>
            <person name="Lind M."/>
            <person name="Lindquist E."/>
            <person name="Lombard V."/>
            <person name="Lucas S."/>
            <person name="Lunden K."/>
            <person name="Morin E."/>
            <person name="Murat C."/>
            <person name="Park J."/>
            <person name="Raffaello T."/>
            <person name="Rouze P."/>
            <person name="Salamov A."/>
            <person name="Schmutz J."/>
            <person name="Solheim H."/>
            <person name="Stahlberg J."/>
            <person name="Velez H."/>
            <person name="de Vries R.P."/>
            <person name="Wiebenga A."/>
            <person name="Woodward S."/>
            <person name="Yakovlev I."/>
            <person name="Garbelotto M."/>
            <person name="Martin F."/>
            <person name="Grigoriev I.V."/>
            <person name="Stenlid J."/>
        </authorList>
    </citation>
    <scope>NUCLEOTIDE SEQUENCE [LARGE SCALE GENOMIC DNA]</scope>
    <source>
        <strain evidence="2 3">TC 32-1</strain>
    </source>
</reference>